<evidence type="ECO:0000256" key="2">
    <source>
        <dbReference type="ARBA" id="ARBA00023002"/>
    </source>
</evidence>
<dbReference type="Proteomes" id="UP000316093">
    <property type="component" value="Chromosome"/>
</dbReference>
<keyword evidence="5" id="KW-1185">Reference proteome</keyword>
<comment type="similarity">
    <text evidence="1">Belongs to the short-chain dehydrogenases/reductases (SDR) family.</text>
</comment>
<dbReference type="NCBIfam" id="NF004845">
    <property type="entry name" value="PRK06196.1"/>
    <property type="match status" value="1"/>
</dbReference>
<organism evidence="4 5">
    <name type="scientific">Luteibacter pinisoli</name>
    <dbReference type="NCBI Taxonomy" id="2589080"/>
    <lineage>
        <taxon>Bacteria</taxon>
        <taxon>Pseudomonadati</taxon>
        <taxon>Pseudomonadota</taxon>
        <taxon>Gammaproteobacteria</taxon>
        <taxon>Lysobacterales</taxon>
        <taxon>Rhodanobacteraceae</taxon>
        <taxon>Luteibacter</taxon>
    </lineage>
</organism>
<dbReference type="PRINTS" id="PR00081">
    <property type="entry name" value="GDHRDH"/>
</dbReference>
<protein>
    <recommendedName>
        <fullName evidence="3">Probable oxidoreductase</fullName>
    </recommendedName>
</protein>
<dbReference type="SUPFAM" id="SSF51735">
    <property type="entry name" value="NAD(P)-binding Rossmann-fold domains"/>
    <property type="match status" value="1"/>
</dbReference>
<reference evidence="4 5" key="1">
    <citation type="submission" date="2019-06" db="EMBL/GenBank/DDBJ databases">
        <title>A complete genome sequence for Luteibacter pinisoli MAH-14.</title>
        <authorList>
            <person name="Baltrus D.A."/>
        </authorList>
    </citation>
    <scope>NUCLEOTIDE SEQUENCE [LARGE SCALE GENOMIC DNA]</scope>
    <source>
        <strain evidence="4 5">MAH-14</strain>
    </source>
</reference>
<dbReference type="PANTHER" id="PTHR24320">
    <property type="entry name" value="RETINOL DEHYDROGENASE"/>
    <property type="match status" value="1"/>
</dbReference>
<dbReference type="RefSeq" id="WP_139984945.1">
    <property type="nucleotide sequence ID" value="NZ_CP041046.1"/>
</dbReference>
<gene>
    <name evidence="4" type="ORF">FIV34_18305</name>
</gene>
<dbReference type="EMBL" id="CP041046">
    <property type="protein sequence ID" value="QDE41021.1"/>
    <property type="molecule type" value="Genomic_DNA"/>
</dbReference>
<evidence type="ECO:0000256" key="3">
    <source>
        <dbReference type="ARBA" id="ARBA00071493"/>
    </source>
</evidence>
<dbReference type="Gene3D" id="3.40.50.720">
    <property type="entry name" value="NAD(P)-binding Rossmann-like Domain"/>
    <property type="match status" value="1"/>
</dbReference>
<keyword evidence="2" id="KW-0560">Oxidoreductase</keyword>
<dbReference type="Pfam" id="PF00106">
    <property type="entry name" value="adh_short"/>
    <property type="match status" value="1"/>
</dbReference>
<proteinExistence type="inferred from homology"/>
<dbReference type="OrthoDB" id="109589at2"/>
<evidence type="ECO:0000256" key="1">
    <source>
        <dbReference type="ARBA" id="ARBA00006484"/>
    </source>
</evidence>
<dbReference type="KEGG" id="lpy:FIV34_18305"/>
<dbReference type="PANTHER" id="PTHR24320:SF148">
    <property type="entry name" value="NAD(P)-BINDING ROSSMANN-FOLD SUPERFAMILY PROTEIN"/>
    <property type="match status" value="1"/>
</dbReference>
<dbReference type="GO" id="GO:0016491">
    <property type="term" value="F:oxidoreductase activity"/>
    <property type="evidence" value="ECO:0007669"/>
    <property type="project" value="UniProtKB-KW"/>
</dbReference>
<dbReference type="FunFam" id="3.40.50.720:FF:000594">
    <property type="entry name" value="Short-chain oxidoreductase"/>
    <property type="match status" value="1"/>
</dbReference>
<name>A0A4Y5Z6T2_9GAMM</name>
<evidence type="ECO:0000313" key="5">
    <source>
        <dbReference type="Proteomes" id="UP000316093"/>
    </source>
</evidence>
<sequence length="326" mass="35015">MQTPLPSGFTATSTAADVIAGIDLTGRNAVVTGGYAGLGLETARTLRDAGARVIVPARDMAKARKALDGEAGIEVLPMDLTDPASIDAFAQAVLDRGEPLHLLINNAGVMACPLERNARGYERQFATNHLGHFQLAVRLWPALQRARGARIISVSSRGHRYSPVVFDDIQFERRDYDPWLSYGQSKTANILFAVAADARGKADHIRAFSLHPGAIHTDLARYMTDEDLRRFGAIDDEGKPVVNLAMGFKSVAQGAATSVWGATSPLLDGRGGEYLEDADIAPMLDDATVAANDLINLHGVRDYAIDPAAAEQLWKVSEEQTGVRLG</sequence>
<dbReference type="AlphaFoldDB" id="A0A4Y5Z6T2"/>
<evidence type="ECO:0000313" key="4">
    <source>
        <dbReference type="EMBL" id="QDE41021.1"/>
    </source>
</evidence>
<dbReference type="InterPro" id="IPR036291">
    <property type="entry name" value="NAD(P)-bd_dom_sf"/>
</dbReference>
<dbReference type="InterPro" id="IPR002347">
    <property type="entry name" value="SDR_fam"/>
</dbReference>
<accession>A0A4Y5Z6T2</accession>